<dbReference type="Pfam" id="PF18157">
    <property type="entry name" value="MID_pPIWI_RE"/>
    <property type="match status" value="1"/>
</dbReference>
<feature type="region of interest" description="Disordered" evidence="1">
    <location>
        <begin position="394"/>
        <end position="424"/>
    </location>
</feature>
<dbReference type="InterPro" id="IPR025085">
    <property type="entry name" value="pPIWI_RE_X"/>
</dbReference>
<evidence type="ECO:0000259" key="3">
    <source>
        <dbReference type="Pfam" id="PF13111"/>
    </source>
</evidence>
<dbReference type="InterPro" id="IPR040496">
    <property type="entry name" value="MID_pPIWI_RE"/>
</dbReference>
<proteinExistence type="predicted"/>
<evidence type="ECO:0000259" key="4">
    <source>
        <dbReference type="Pfam" id="PF18157"/>
    </source>
</evidence>
<feature type="compositionally biased region" description="Low complexity" evidence="1">
    <location>
        <begin position="406"/>
        <end position="417"/>
    </location>
</feature>
<feature type="compositionally biased region" description="Acidic residues" evidence="1">
    <location>
        <begin position="1009"/>
        <end position="1018"/>
    </location>
</feature>
<feature type="region of interest" description="Disordered" evidence="1">
    <location>
        <begin position="989"/>
        <end position="1018"/>
    </location>
</feature>
<organism evidence="5 6">
    <name type="scientific">Catenulispora subtropica</name>
    <dbReference type="NCBI Taxonomy" id="450798"/>
    <lineage>
        <taxon>Bacteria</taxon>
        <taxon>Bacillati</taxon>
        <taxon>Actinomycetota</taxon>
        <taxon>Actinomycetes</taxon>
        <taxon>Catenulisporales</taxon>
        <taxon>Catenulisporaceae</taxon>
        <taxon>Catenulispora</taxon>
    </lineage>
</organism>
<dbReference type="Pfam" id="PF13032">
    <property type="entry name" value="RNaseH_pPIWI_RE"/>
    <property type="match status" value="1"/>
</dbReference>
<feature type="domain" description="pPIWI-RE RNaseH" evidence="2">
    <location>
        <begin position="647"/>
        <end position="948"/>
    </location>
</feature>
<evidence type="ECO:0008006" key="7">
    <source>
        <dbReference type="Google" id="ProtNLM"/>
    </source>
</evidence>
<feature type="domain" description="pPIWI-RE module N-terminal" evidence="3">
    <location>
        <begin position="12"/>
        <end position="431"/>
    </location>
</feature>
<evidence type="ECO:0000256" key="1">
    <source>
        <dbReference type="SAM" id="MobiDB-lite"/>
    </source>
</evidence>
<dbReference type="Proteomes" id="UP001499854">
    <property type="component" value="Unassembled WGS sequence"/>
</dbReference>
<comment type="caution">
    <text evidence="5">The sequence shown here is derived from an EMBL/GenBank/DDBJ whole genome shotgun (WGS) entry which is preliminary data.</text>
</comment>
<dbReference type="Pfam" id="PF13111">
    <property type="entry name" value="pPIWI_RE_X"/>
    <property type="match status" value="1"/>
</dbReference>
<reference evidence="6" key="1">
    <citation type="journal article" date="2019" name="Int. J. Syst. Evol. Microbiol.">
        <title>The Global Catalogue of Microorganisms (GCM) 10K type strain sequencing project: providing services to taxonomists for standard genome sequencing and annotation.</title>
        <authorList>
            <consortium name="The Broad Institute Genomics Platform"/>
            <consortium name="The Broad Institute Genome Sequencing Center for Infectious Disease"/>
            <person name="Wu L."/>
            <person name="Ma J."/>
        </authorList>
    </citation>
    <scope>NUCLEOTIDE SEQUENCE [LARGE SCALE GENOMIC DNA]</scope>
    <source>
        <strain evidence="6">JCM 16013</strain>
    </source>
</reference>
<dbReference type="RefSeq" id="WP_344657137.1">
    <property type="nucleotide sequence ID" value="NZ_BAAAQM010000011.1"/>
</dbReference>
<evidence type="ECO:0000313" key="6">
    <source>
        <dbReference type="Proteomes" id="UP001499854"/>
    </source>
</evidence>
<sequence>MPARYDDISRAAYTMKANATPWQATFDALSFPEQWDPCVLALCNLGRDPDKTPYYTAPTSRLDATLQALAPQLIVRSRLRGPGADQAADAWLYALADEPPPLPDDVLDRLIGAWAADLRPEPEYQQARIQTLEQLRADKPQWRRETVDLFSTQTTAGGTAAPAARQFQLAPDALARKILELKPYDFGAGVLRFRAVPRGPRAKGAELVSQPLPHEVKKKTWWFSIYINITLHTAPFDPAPRLHVHLGVRRWATHPSATSGMVYLPYKRTASVYLTTGIPWLKGAPTSDRFAVLQLKRDRATGDYRWGGNSAGRILDKLSRDHDFPDPAQLLTDPLEWLGDGDGVRAGIVHATSMGKHGIGAGLMSHQRSKIIEWLEQALPDGMRRVPNLTLTTHGTSAPANPRPAPTAAQAKQTAEQRAARARRTALAATTRFDRGTDTTSAAATPHIEARLLWQTPELRDAAITALTEVLGLDGAGGAPVEASAFDTAIPGLPVLRTWHTPELTVTLRCLRLTAGLGESLGIAPKATGKNQKLKTAIAERRAATAAFLAADGAHQAHPQLALVEIDRAKDFGLRLNDPKFALRLGAADAGILTQFALVPKTAKGYNSVKNLSHRVRSAWQDGLRQLGVRVMPEHTLGNGLPEGLRYAAVWMVKRRADGPTRLAKHVPVTVMASPVPGEPGLAAFTGWDPESRTWIPYPDLLLRLVKDAEIPLVEEETTGDDGQTFITYKMWRQNLDEQRQSTERYLQKMIRSLRGQPTVLLAHGQNARMHWTWLQDGKLEPDLIKLGHAPAAFLDPDLRLVRIRSGDGRETPQWWGNAAAGGVNGLPSGLWCQPVADDAERAARVFYSTTPKASTFRDSAVEADKLATRPLRQGKNKGEPTIDTHIPAWNPDLIEIAVAGCHEDDGDVPEAYALAMHQLRQAPDYLDALALPLPLHLASLAQEYVLPTVTENGDEADEDSTGDDLEEDLVSGPEAQLVAALGLIPRQRSAAMEPQTHDSDVGMPGLDQEPDGSDYLF</sequence>
<dbReference type="EMBL" id="BAAAQM010000011">
    <property type="protein sequence ID" value="GAA1966334.1"/>
    <property type="molecule type" value="Genomic_DNA"/>
</dbReference>
<keyword evidence="6" id="KW-1185">Reference proteome</keyword>
<evidence type="ECO:0000259" key="2">
    <source>
        <dbReference type="Pfam" id="PF13032"/>
    </source>
</evidence>
<gene>
    <name evidence="5" type="ORF">GCM10009838_25090</name>
</gene>
<evidence type="ECO:0000313" key="5">
    <source>
        <dbReference type="EMBL" id="GAA1966334.1"/>
    </source>
</evidence>
<name>A0ABP5CQD1_9ACTN</name>
<protein>
    <recommendedName>
        <fullName evidence="7">DUF3893 domain-containing protein</fullName>
    </recommendedName>
</protein>
<accession>A0ABP5CQD1</accession>
<feature type="domain" description="Prokaryotic pPIWI-RE MID" evidence="4">
    <location>
        <begin position="499"/>
        <end position="635"/>
    </location>
</feature>
<dbReference type="InterPro" id="IPR024996">
    <property type="entry name" value="RNaseH_pPIWI_RE"/>
</dbReference>